<comment type="function">
    <text evidence="7">One of the proteins that surrounds the polypeptide exit tunnel on the outside of the subunit.</text>
</comment>
<dbReference type="PANTHER" id="PTHR12903">
    <property type="entry name" value="MITOCHONDRIAL RIBOSOMAL PROTEIN L24"/>
    <property type="match status" value="1"/>
</dbReference>
<dbReference type="InterPro" id="IPR014722">
    <property type="entry name" value="Rib_uL2_dom2"/>
</dbReference>
<evidence type="ECO:0000256" key="1">
    <source>
        <dbReference type="ARBA" id="ARBA00010618"/>
    </source>
</evidence>
<name>A0A7Z2GIT3_9BURK</name>
<sequence>MNKIRKGDEVIVVTGKDKGKRGVVLAVGEERVTVEGINIAKKHVKPNPMKGTTGGVEAKAMPLAISNVALVDANGKPSRVGIKVEGDKKVRFLKTTGAVLSA</sequence>
<evidence type="ECO:0000256" key="5">
    <source>
        <dbReference type="ARBA" id="ARBA00023274"/>
    </source>
</evidence>
<dbReference type="InterPro" id="IPR008991">
    <property type="entry name" value="Translation_prot_SH3-like_sf"/>
</dbReference>
<dbReference type="Gene3D" id="2.30.30.30">
    <property type="match status" value="1"/>
</dbReference>
<proteinExistence type="inferred from homology"/>
<dbReference type="KEGG" id="pacs:FAZ98_12885"/>
<evidence type="ECO:0000256" key="3">
    <source>
        <dbReference type="ARBA" id="ARBA00022884"/>
    </source>
</evidence>
<dbReference type="GO" id="GO:1990904">
    <property type="term" value="C:ribonucleoprotein complex"/>
    <property type="evidence" value="ECO:0007669"/>
    <property type="project" value="UniProtKB-KW"/>
</dbReference>
<evidence type="ECO:0000256" key="4">
    <source>
        <dbReference type="ARBA" id="ARBA00022980"/>
    </source>
</evidence>
<dbReference type="GO" id="GO:0005840">
    <property type="term" value="C:ribosome"/>
    <property type="evidence" value="ECO:0007669"/>
    <property type="project" value="UniProtKB-KW"/>
</dbReference>
<dbReference type="OrthoDB" id="9807419at2"/>
<evidence type="ECO:0000313" key="10">
    <source>
        <dbReference type="EMBL" id="QGZ62552.1"/>
    </source>
</evidence>
<protein>
    <recommendedName>
        <fullName evidence="6 7">Large ribosomal subunit protein uL24</fullName>
    </recommendedName>
</protein>
<dbReference type="GO" id="GO:0006412">
    <property type="term" value="P:translation"/>
    <property type="evidence" value="ECO:0007669"/>
    <property type="project" value="UniProtKB-UniRule"/>
</dbReference>
<keyword evidence="5 7" id="KW-0687">Ribonucleoprotein</keyword>
<reference evidence="10 11" key="1">
    <citation type="submission" date="2019-12" db="EMBL/GenBank/DDBJ databases">
        <title>Paraburkholderia acidiphila 7Q-K02 sp. nov and Paraburkholderia acidisoli DHF22 sp. nov., two strains isolated from forest soil.</title>
        <authorList>
            <person name="Gao Z."/>
            <person name="Qiu L."/>
        </authorList>
    </citation>
    <scope>NUCLEOTIDE SEQUENCE [LARGE SCALE GENOMIC DNA]</scope>
    <source>
        <strain evidence="10 11">DHF22</strain>
    </source>
</reference>
<dbReference type="AlphaFoldDB" id="A0A7Z2GIT3"/>
<dbReference type="InterPro" id="IPR057264">
    <property type="entry name" value="Ribosomal_uL24_C"/>
</dbReference>
<evidence type="ECO:0000313" key="11">
    <source>
        <dbReference type="Proteomes" id="UP000433577"/>
    </source>
</evidence>
<dbReference type="InterPro" id="IPR005825">
    <property type="entry name" value="Ribosomal_uL24_CS"/>
</dbReference>
<dbReference type="RefSeq" id="WP_158951569.1">
    <property type="nucleotide sequence ID" value="NZ_CP046913.1"/>
</dbReference>
<dbReference type="HAMAP" id="MF_01326_B">
    <property type="entry name" value="Ribosomal_uL24_B"/>
    <property type="match status" value="1"/>
</dbReference>
<comment type="similarity">
    <text evidence="1 7 8">Belongs to the universal ribosomal protein uL24 family.</text>
</comment>
<evidence type="ECO:0000259" key="9">
    <source>
        <dbReference type="SMART" id="SM00739"/>
    </source>
</evidence>
<evidence type="ECO:0000256" key="8">
    <source>
        <dbReference type="RuleBase" id="RU003477"/>
    </source>
</evidence>
<keyword evidence="3 7" id="KW-0694">RNA-binding</keyword>
<dbReference type="InterPro" id="IPR003256">
    <property type="entry name" value="Ribosomal_uL24"/>
</dbReference>
<dbReference type="InterPro" id="IPR041988">
    <property type="entry name" value="Ribosomal_uL24_KOW"/>
</dbReference>
<dbReference type="SUPFAM" id="SSF50104">
    <property type="entry name" value="Translation proteins SH3-like domain"/>
    <property type="match status" value="1"/>
</dbReference>
<organism evidence="10 11">
    <name type="scientific">Paraburkholderia acidisoli</name>
    <dbReference type="NCBI Taxonomy" id="2571748"/>
    <lineage>
        <taxon>Bacteria</taxon>
        <taxon>Pseudomonadati</taxon>
        <taxon>Pseudomonadota</taxon>
        <taxon>Betaproteobacteria</taxon>
        <taxon>Burkholderiales</taxon>
        <taxon>Burkholderiaceae</taxon>
        <taxon>Paraburkholderia</taxon>
    </lineage>
</organism>
<evidence type="ECO:0000256" key="7">
    <source>
        <dbReference type="HAMAP-Rule" id="MF_01326"/>
    </source>
</evidence>
<keyword evidence="2 7" id="KW-0699">rRNA-binding</keyword>
<dbReference type="EMBL" id="CP046913">
    <property type="protein sequence ID" value="QGZ62552.1"/>
    <property type="molecule type" value="Genomic_DNA"/>
</dbReference>
<dbReference type="Pfam" id="PF17136">
    <property type="entry name" value="ribosomal_L24"/>
    <property type="match status" value="1"/>
</dbReference>
<evidence type="ECO:0000256" key="2">
    <source>
        <dbReference type="ARBA" id="ARBA00022730"/>
    </source>
</evidence>
<keyword evidence="4 7" id="KW-0689">Ribosomal protein</keyword>
<gene>
    <name evidence="7 10" type="primary">rplX</name>
    <name evidence="10" type="ORF">FAZ98_12885</name>
</gene>
<dbReference type="Proteomes" id="UP000433577">
    <property type="component" value="Chromosome 1"/>
</dbReference>
<dbReference type="PROSITE" id="PS01108">
    <property type="entry name" value="RIBOSOMAL_L24"/>
    <property type="match status" value="1"/>
</dbReference>
<comment type="subunit">
    <text evidence="7">Part of the 50S ribosomal subunit.</text>
</comment>
<keyword evidence="11" id="KW-1185">Reference proteome</keyword>
<dbReference type="GO" id="GO:0019843">
    <property type="term" value="F:rRNA binding"/>
    <property type="evidence" value="ECO:0007669"/>
    <property type="project" value="UniProtKB-UniRule"/>
</dbReference>
<dbReference type="GO" id="GO:0003735">
    <property type="term" value="F:structural constituent of ribosome"/>
    <property type="evidence" value="ECO:0007669"/>
    <property type="project" value="InterPro"/>
</dbReference>
<feature type="domain" description="KOW" evidence="9">
    <location>
        <begin position="3"/>
        <end position="30"/>
    </location>
</feature>
<accession>A0A7Z2GIT3</accession>
<comment type="function">
    <text evidence="7">One of two assembly initiator proteins, it binds directly to the 5'-end of the 23S rRNA, where it nucleates assembly of the 50S subunit.</text>
</comment>
<dbReference type="InterPro" id="IPR005824">
    <property type="entry name" value="KOW"/>
</dbReference>
<evidence type="ECO:0000256" key="6">
    <source>
        <dbReference type="ARBA" id="ARBA00035206"/>
    </source>
</evidence>
<dbReference type="Pfam" id="PF00467">
    <property type="entry name" value="KOW"/>
    <property type="match status" value="1"/>
</dbReference>
<dbReference type="NCBIfam" id="TIGR01079">
    <property type="entry name" value="rplX_bact"/>
    <property type="match status" value="1"/>
</dbReference>
<dbReference type="CDD" id="cd06089">
    <property type="entry name" value="KOW_RPL26"/>
    <property type="match status" value="1"/>
</dbReference>
<dbReference type="SMART" id="SM00739">
    <property type="entry name" value="KOW"/>
    <property type="match status" value="1"/>
</dbReference>